<evidence type="ECO:0000313" key="8">
    <source>
        <dbReference type="EMBL" id="MBL0387806.1"/>
    </source>
</evidence>
<evidence type="ECO:0000256" key="6">
    <source>
        <dbReference type="ARBA" id="ARBA00023136"/>
    </source>
</evidence>
<evidence type="ECO:0000256" key="3">
    <source>
        <dbReference type="ARBA" id="ARBA00022475"/>
    </source>
</evidence>
<feature type="transmembrane region" description="Helical" evidence="7">
    <location>
        <begin position="12"/>
        <end position="39"/>
    </location>
</feature>
<evidence type="ECO:0000256" key="1">
    <source>
        <dbReference type="ARBA" id="ARBA00004651"/>
    </source>
</evidence>
<evidence type="ECO:0000256" key="4">
    <source>
        <dbReference type="ARBA" id="ARBA00022692"/>
    </source>
</evidence>
<feature type="transmembrane region" description="Helical" evidence="7">
    <location>
        <begin position="45"/>
        <end position="64"/>
    </location>
</feature>
<sequence length="417" mass="46114">MKSSLFANRNFTLLYLGQLVSLFGDWFKTIALIGVTYALYPHASAVGGMFIASVLPVLFGGIIMGPLVDRLNKKKIMIYVDIARSLLSAAVIYGAWVQNIWIVYIFIAASALVSSLFAPARATMLPELVGKDKIVQATSSFALLNSVAMAVATALGGFVADWVGPYAVLWYDAASYLFSAVCIYFIQYAWTKPSEAKARVPYLQQVKEGIVYVKNRPQLVAVYNLQFWRDFCLGYVYILFSLYILNELQAGNSGIGIGYSITAIAYIIGAFFIKRYFKKKPFDDTAFFKIYFPFNILYGIGLGVTFSIHNWPLFLAFLLVTNIFQSGVNIVTETSLLTYSDPSIRGRVYASWLSMSRLAYGIALPLFSAVGEWIPISQGGKLLTVIIALSTLVLIGYLKSRLARLQAEHQPDVSIGG</sequence>
<dbReference type="SUPFAM" id="SSF103473">
    <property type="entry name" value="MFS general substrate transporter"/>
    <property type="match status" value="1"/>
</dbReference>
<feature type="transmembrane region" description="Helical" evidence="7">
    <location>
        <begin position="358"/>
        <end position="376"/>
    </location>
</feature>
<keyword evidence="4 7" id="KW-0812">Transmembrane</keyword>
<comment type="subcellular location">
    <subcellularLocation>
        <location evidence="1">Cell membrane</location>
        <topology evidence="1">Multi-pass membrane protein</topology>
    </subcellularLocation>
</comment>
<feature type="transmembrane region" description="Helical" evidence="7">
    <location>
        <begin position="257"/>
        <end position="274"/>
    </location>
</feature>
<keyword evidence="2" id="KW-0813">Transport</keyword>
<protein>
    <submittedName>
        <fullName evidence="8">MFS transporter</fullName>
    </submittedName>
</protein>
<dbReference type="PANTHER" id="PTHR43266">
    <property type="entry name" value="MACROLIDE-EFFLUX PROTEIN"/>
    <property type="match status" value="1"/>
</dbReference>
<proteinExistence type="predicted"/>
<accession>A0ABS1JC10</accession>
<keyword evidence="5 7" id="KW-1133">Transmembrane helix</keyword>
<feature type="transmembrane region" description="Helical" evidence="7">
    <location>
        <begin position="169"/>
        <end position="190"/>
    </location>
</feature>
<name>A0ABS1JC10_9BACL</name>
<feature type="transmembrane region" description="Helical" evidence="7">
    <location>
        <begin position="227"/>
        <end position="245"/>
    </location>
</feature>
<dbReference type="EMBL" id="JAEQNB010000004">
    <property type="protein sequence ID" value="MBL0387806.1"/>
    <property type="molecule type" value="Genomic_DNA"/>
</dbReference>
<dbReference type="Proteomes" id="UP000602284">
    <property type="component" value="Unassembled WGS sequence"/>
</dbReference>
<evidence type="ECO:0000256" key="2">
    <source>
        <dbReference type="ARBA" id="ARBA00022448"/>
    </source>
</evidence>
<dbReference type="Gene3D" id="1.20.1250.20">
    <property type="entry name" value="MFS general substrate transporter like domains"/>
    <property type="match status" value="1"/>
</dbReference>
<dbReference type="InterPro" id="IPR036259">
    <property type="entry name" value="MFS_trans_sf"/>
</dbReference>
<evidence type="ECO:0000256" key="5">
    <source>
        <dbReference type="ARBA" id="ARBA00022989"/>
    </source>
</evidence>
<dbReference type="InterPro" id="IPR011701">
    <property type="entry name" value="MFS"/>
</dbReference>
<dbReference type="PANTHER" id="PTHR43266:SF7">
    <property type="entry name" value="TRANSPORTER, PUTATIVE-RELATED"/>
    <property type="match status" value="1"/>
</dbReference>
<feature type="transmembrane region" description="Helical" evidence="7">
    <location>
        <begin position="314"/>
        <end position="337"/>
    </location>
</feature>
<dbReference type="Pfam" id="PF07690">
    <property type="entry name" value="MFS_1"/>
    <property type="match status" value="1"/>
</dbReference>
<evidence type="ECO:0000313" key="9">
    <source>
        <dbReference type="Proteomes" id="UP000602284"/>
    </source>
</evidence>
<dbReference type="RefSeq" id="WP_201636172.1">
    <property type="nucleotide sequence ID" value="NZ_JAEQNB010000004.1"/>
</dbReference>
<keyword evidence="3" id="KW-1003">Cell membrane</keyword>
<dbReference type="CDD" id="cd06173">
    <property type="entry name" value="MFS_MefA_like"/>
    <property type="match status" value="1"/>
</dbReference>
<keyword evidence="6 7" id="KW-0472">Membrane</keyword>
<evidence type="ECO:0000256" key="7">
    <source>
        <dbReference type="SAM" id="Phobius"/>
    </source>
</evidence>
<feature type="transmembrane region" description="Helical" evidence="7">
    <location>
        <begin position="382"/>
        <end position="398"/>
    </location>
</feature>
<feature type="transmembrane region" description="Helical" evidence="7">
    <location>
        <begin position="286"/>
        <end position="308"/>
    </location>
</feature>
<keyword evidence="9" id="KW-1185">Reference proteome</keyword>
<organism evidence="8 9">
    <name type="scientific">Tumebacillus amylolyticus</name>
    <dbReference type="NCBI Taxonomy" id="2801339"/>
    <lineage>
        <taxon>Bacteria</taxon>
        <taxon>Bacillati</taxon>
        <taxon>Bacillota</taxon>
        <taxon>Bacilli</taxon>
        <taxon>Bacillales</taxon>
        <taxon>Alicyclobacillaceae</taxon>
        <taxon>Tumebacillus</taxon>
    </lineage>
</organism>
<feature type="transmembrane region" description="Helical" evidence="7">
    <location>
        <begin position="101"/>
        <end position="120"/>
    </location>
</feature>
<feature type="transmembrane region" description="Helical" evidence="7">
    <location>
        <begin position="141"/>
        <end position="163"/>
    </location>
</feature>
<feature type="transmembrane region" description="Helical" evidence="7">
    <location>
        <begin position="76"/>
        <end position="95"/>
    </location>
</feature>
<reference evidence="8 9" key="1">
    <citation type="submission" date="2021-01" db="EMBL/GenBank/DDBJ databases">
        <title>Tumebacillus sp. strain ITR2 16S ribosomal RNA gene Genome sequencing and assembly.</title>
        <authorList>
            <person name="Kang M."/>
        </authorList>
    </citation>
    <scope>NUCLEOTIDE SEQUENCE [LARGE SCALE GENOMIC DNA]</scope>
    <source>
        <strain evidence="8 9">ITR2</strain>
    </source>
</reference>
<comment type="caution">
    <text evidence="8">The sequence shown here is derived from an EMBL/GenBank/DDBJ whole genome shotgun (WGS) entry which is preliminary data.</text>
</comment>
<gene>
    <name evidence="8" type="ORF">JJB07_14285</name>
</gene>